<dbReference type="PaxDb" id="35128-Thaps7553"/>
<dbReference type="GeneID" id="7450160"/>
<keyword evidence="4" id="KW-1185">Reference proteome</keyword>
<feature type="compositionally biased region" description="Basic and acidic residues" evidence="2">
    <location>
        <begin position="735"/>
        <end position="770"/>
    </location>
</feature>
<dbReference type="OMA" id="AWERTIY"/>
<dbReference type="STRING" id="35128.B8C6U9"/>
<feature type="region of interest" description="Disordered" evidence="2">
    <location>
        <begin position="684"/>
        <end position="967"/>
    </location>
</feature>
<evidence type="ECO:0000256" key="1">
    <source>
        <dbReference type="SAM" id="Coils"/>
    </source>
</evidence>
<feature type="compositionally biased region" description="Basic and acidic residues" evidence="2">
    <location>
        <begin position="789"/>
        <end position="809"/>
    </location>
</feature>
<feature type="compositionally biased region" description="Basic and acidic residues" evidence="2">
    <location>
        <begin position="684"/>
        <end position="728"/>
    </location>
</feature>
<organism evidence="3 4">
    <name type="scientific">Thalassiosira pseudonana</name>
    <name type="common">Marine diatom</name>
    <name type="synonym">Cyclotella nana</name>
    <dbReference type="NCBI Taxonomy" id="35128"/>
    <lineage>
        <taxon>Eukaryota</taxon>
        <taxon>Sar</taxon>
        <taxon>Stramenopiles</taxon>
        <taxon>Ochrophyta</taxon>
        <taxon>Bacillariophyta</taxon>
        <taxon>Coscinodiscophyceae</taxon>
        <taxon>Thalassiosirophycidae</taxon>
        <taxon>Thalassiosirales</taxon>
        <taxon>Thalassiosiraceae</taxon>
        <taxon>Thalassiosira</taxon>
    </lineage>
</organism>
<dbReference type="HOGENOM" id="CLU_306440_0_0_1"/>
<reference evidence="3 4" key="1">
    <citation type="journal article" date="2004" name="Science">
        <title>The genome of the diatom Thalassiosira pseudonana: ecology, evolution, and metabolism.</title>
        <authorList>
            <person name="Armbrust E.V."/>
            <person name="Berges J.A."/>
            <person name="Bowler C."/>
            <person name="Green B.R."/>
            <person name="Martinez D."/>
            <person name="Putnam N.H."/>
            <person name="Zhou S."/>
            <person name="Allen A.E."/>
            <person name="Apt K.E."/>
            <person name="Bechner M."/>
            <person name="Brzezinski M.A."/>
            <person name="Chaal B.K."/>
            <person name="Chiovitti A."/>
            <person name="Davis A.K."/>
            <person name="Demarest M.S."/>
            <person name="Detter J.C."/>
            <person name="Glavina T."/>
            <person name="Goodstein D."/>
            <person name="Hadi M.Z."/>
            <person name="Hellsten U."/>
            <person name="Hildebrand M."/>
            <person name="Jenkins B.D."/>
            <person name="Jurka J."/>
            <person name="Kapitonov V.V."/>
            <person name="Kroger N."/>
            <person name="Lau W.W."/>
            <person name="Lane T.W."/>
            <person name="Larimer F.W."/>
            <person name="Lippmeier J.C."/>
            <person name="Lucas S."/>
            <person name="Medina M."/>
            <person name="Montsant A."/>
            <person name="Obornik M."/>
            <person name="Parker M.S."/>
            <person name="Palenik B."/>
            <person name="Pazour G.J."/>
            <person name="Richardson P.M."/>
            <person name="Rynearson T.A."/>
            <person name="Saito M.A."/>
            <person name="Schwartz D.C."/>
            <person name="Thamatrakoln K."/>
            <person name="Valentin K."/>
            <person name="Vardi A."/>
            <person name="Wilkerson F.P."/>
            <person name="Rokhsar D.S."/>
        </authorList>
    </citation>
    <scope>NUCLEOTIDE SEQUENCE [LARGE SCALE GENOMIC DNA]</scope>
    <source>
        <strain evidence="3 4">CCMP1335</strain>
    </source>
</reference>
<sequence>MSSFWGKEGEEGVLKDIQILEDQKQESQRGYESAQLAKNYQLERKAQLDSKLSKIKYQNGAQRAENQRSSKELSIRHRELLDARGRSERSRKNISRFEAKMKRAIGVSRLLPAFQNRVEAACIKLNESVTRMNFLKGQAASKSNAAIARRDDAKHRQELLLKSIHNNQQKERSITEEISKVRAEIAGNEADLSSAQQMESQTKLRVETIEHEIEMERNRHVEVMADIEAKNTEIDVAKIKAREIIEERKVMIEAKKEELSKVWTMANAIRISEGQEALPEPKQWGIDHAPFLDVARIRSRVNDEEAELLVKKSERDSLHSEVEELERLIQSNQVDATMKQEEAAALLKNTEKARAAETLRKEKLKKAVEDADYQCQEAEKVRTAFNDIKAMKEKLSNDYKLHLDKTERYIAAMQKKIESTLVDLESVEKLTEKQKERDEARKAHATKELSDARHTAALIKNAFERAQREAAAFDSLPDDDLMAEMNALDEAEEDIINESTKQREAIIAKEPFMENVLLDFASDVPLNEQDVKNRAFVNDHCAAFLEDAMADRQARVEKARVDHFARLDAEEEVRRLREEEEERKLFAEEEKRQEEVRAATEEKERNKIVEDRRRIAEKAAADKRRVEREAEKKRQRESALAKKREKESKKKEVSCLIVFAVFDCSMLVTFLTCRHLFLSTKEERRAANAERKRTEAHTKRRAEKEASEERRRREREAAKKRKERDLEQLRATTKGVREKLMEEERKQSDGDYQDTDGRKKDKELKKRSSGLDDGDGIWGADANCSFGKKLTDDAKKREGTNRRRSDKSVPVKKSRPTKSYSKVDPSKAKTSSTSLEVDRAHEKRSRDSHDPSEHQAKRSKSTDTSKLVLSGPSQSAIRTKDSKHRKSSNGVRFDQSANRPKLDIFSSGVHEKKSSKKKSASSSSKPSTQTSGISSCEGVGRRRKKVPGKSKSKSVGLGGFEDDGGFL</sequence>
<name>B8C6U9_THAPS</name>
<evidence type="ECO:0000313" key="4">
    <source>
        <dbReference type="Proteomes" id="UP000001449"/>
    </source>
</evidence>
<feature type="compositionally biased region" description="Polar residues" evidence="2">
    <location>
        <begin position="864"/>
        <end position="877"/>
    </location>
</feature>
<accession>B8C6U9</accession>
<proteinExistence type="predicted"/>
<dbReference type="RefSeq" id="XP_002291782.1">
    <property type="nucleotide sequence ID" value="XM_002291746.1"/>
</dbReference>
<keyword evidence="1" id="KW-0175">Coiled coil</keyword>
<dbReference type="KEGG" id="tps:THAPSDRAFT_7553"/>
<dbReference type="InParanoid" id="B8C6U9"/>
<feature type="region of interest" description="Disordered" evidence="2">
    <location>
        <begin position="620"/>
        <end position="645"/>
    </location>
</feature>
<feature type="coiled-coil region" evidence="1">
    <location>
        <begin position="315"/>
        <end position="381"/>
    </location>
</feature>
<evidence type="ECO:0000256" key="2">
    <source>
        <dbReference type="SAM" id="MobiDB-lite"/>
    </source>
</evidence>
<dbReference type="eggNOG" id="ENOG502RWHX">
    <property type="taxonomic scope" value="Eukaryota"/>
</dbReference>
<gene>
    <name evidence="3" type="ORF">THAPSDRAFT_7553</name>
</gene>
<feature type="compositionally biased region" description="Basic and acidic residues" evidence="2">
    <location>
        <begin position="836"/>
        <end position="863"/>
    </location>
</feature>
<dbReference type="EMBL" id="CM000644">
    <property type="protein sequence ID" value="EED90633.1"/>
    <property type="molecule type" value="Genomic_DNA"/>
</dbReference>
<dbReference type="AlphaFoldDB" id="B8C6U9"/>
<feature type="compositionally biased region" description="Low complexity" evidence="2">
    <location>
        <begin position="920"/>
        <end position="935"/>
    </location>
</feature>
<protein>
    <submittedName>
        <fullName evidence="3">Uncharacterized protein</fullName>
    </submittedName>
</protein>
<dbReference type="Proteomes" id="UP000001449">
    <property type="component" value="Chromosome 8"/>
</dbReference>
<evidence type="ECO:0000313" key="3">
    <source>
        <dbReference type="EMBL" id="EED90633.1"/>
    </source>
</evidence>
<reference evidence="3 4" key="2">
    <citation type="journal article" date="2008" name="Nature">
        <title>The Phaeodactylum genome reveals the evolutionary history of diatom genomes.</title>
        <authorList>
            <person name="Bowler C."/>
            <person name="Allen A.E."/>
            <person name="Badger J.H."/>
            <person name="Grimwood J."/>
            <person name="Jabbari K."/>
            <person name="Kuo A."/>
            <person name="Maheswari U."/>
            <person name="Martens C."/>
            <person name="Maumus F."/>
            <person name="Otillar R.P."/>
            <person name="Rayko E."/>
            <person name="Salamov A."/>
            <person name="Vandepoele K."/>
            <person name="Beszteri B."/>
            <person name="Gruber A."/>
            <person name="Heijde M."/>
            <person name="Katinka M."/>
            <person name="Mock T."/>
            <person name="Valentin K."/>
            <person name="Verret F."/>
            <person name="Berges J.A."/>
            <person name="Brownlee C."/>
            <person name="Cadoret J.P."/>
            <person name="Chiovitti A."/>
            <person name="Choi C.J."/>
            <person name="Coesel S."/>
            <person name="De Martino A."/>
            <person name="Detter J.C."/>
            <person name="Durkin C."/>
            <person name="Falciatore A."/>
            <person name="Fournet J."/>
            <person name="Haruta M."/>
            <person name="Huysman M.J."/>
            <person name="Jenkins B.D."/>
            <person name="Jiroutova K."/>
            <person name="Jorgensen R.E."/>
            <person name="Joubert Y."/>
            <person name="Kaplan A."/>
            <person name="Kroger N."/>
            <person name="Kroth P.G."/>
            <person name="La Roche J."/>
            <person name="Lindquist E."/>
            <person name="Lommer M."/>
            <person name="Martin-Jezequel V."/>
            <person name="Lopez P.J."/>
            <person name="Lucas S."/>
            <person name="Mangogna M."/>
            <person name="McGinnis K."/>
            <person name="Medlin L.K."/>
            <person name="Montsant A."/>
            <person name="Oudot-Le Secq M.P."/>
            <person name="Napoli C."/>
            <person name="Obornik M."/>
            <person name="Parker M.S."/>
            <person name="Petit J.L."/>
            <person name="Porcel B.M."/>
            <person name="Poulsen N."/>
            <person name="Robison M."/>
            <person name="Rychlewski L."/>
            <person name="Rynearson T.A."/>
            <person name="Schmutz J."/>
            <person name="Shapiro H."/>
            <person name="Siaut M."/>
            <person name="Stanley M."/>
            <person name="Sussman M.R."/>
            <person name="Taylor A.R."/>
            <person name="Vardi A."/>
            <person name="von Dassow P."/>
            <person name="Vyverman W."/>
            <person name="Willis A."/>
            <person name="Wyrwicz L.S."/>
            <person name="Rokhsar D.S."/>
            <person name="Weissenbach J."/>
            <person name="Armbrust E.V."/>
            <person name="Green B.R."/>
            <person name="Van de Peer Y."/>
            <person name="Grigoriev I.V."/>
        </authorList>
    </citation>
    <scope>NUCLEOTIDE SEQUENCE [LARGE SCALE GENOMIC DNA]</scope>
    <source>
        <strain evidence="3 4">CCMP1335</strain>
    </source>
</reference>
<feature type="compositionally biased region" description="Basic residues" evidence="2">
    <location>
        <begin position="941"/>
        <end position="952"/>
    </location>
</feature>